<evidence type="ECO:0000256" key="11">
    <source>
        <dbReference type="ARBA" id="ARBA00047558"/>
    </source>
</evidence>
<accession>A0A5B6WER0</accession>
<evidence type="ECO:0000256" key="13">
    <source>
        <dbReference type="SAM" id="Phobius"/>
    </source>
</evidence>
<dbReference type="OrthoDB" id="4062651at2759"/>
<dbReference type="InterPro" id="IPR008271">
    <property type="entry name" value="Ser/Thr_kinase_AS"/>
</dbReference>
<reference evidence="16" key="1">
    <citation type="journal article" date="2019" name="Plant Biotechnol. J.">
        <title>Genome sequencing of the Australian wild diploid species Gossypium australe highlights disease resistance and delayed gland morphogenesis.</title>
        <authorList>
            <person name="Cai Y."/>
            <person name="Cai X."/>
            <person name="Wang Q."/>
            <person name="Wang P."/>
            <person name="Zhang Y."/>
            <person name="Cai C."/>
            <person name="Xu Y."/>
            <person name="Wang K."/>
            <person name="Zhou Z."/>
            <person name="Wang C."/>
            <person name="Geng S."/>
            <person name="Li B."/>
            <person name="Dong Q."/>
            <person name="Hou Y."/>
            <person name="Wang H."/>
            <person name="Ai P."/>
            <person name="Liu Z."/>
            <person name="Yi F."/>
            <person name="Sun M."/>
            <person name="An G."/>
            <person name="Cheng J."/>
            <person name="Zhang Y."/>
            <person name="Shi Q."/>
            <person name="Xie Y."/>
            <person name="Shi X."/>
            <person name="Chang Y."/>
            <person name="Huang F."/>
            <person name="Chen Y."/>
            <person name="Hong S."/>
            <person name="Mi L."/>
            <person name="Sun Q."/>
            <person name="Zhang L."/>
            <person name="Zhou B."/>
            <person name="Peng R."/>
            <person name="Zhang X."/>
            <person name="Liu F."/>
        </authorList>
    </citation>
    <scope>NUCLEOTIDE SEQUENCE [LARGE SCALE GENOMIC DNA]</scope>
    <source>
        <strain evidence="16">cv. PA1801</strain>
    </source>
</reference>
<sequence length="971" mass="108598">MTCSLTQSPSSFPSKKLEAQMGFQLWFYFIILFLLCPILQSAESQQAICGEEVCGNVTIPLPFGIHSRCYSRSWFRVSCKQTHKGEKPFISINGIDLELLGSLFQDTILIKNPVSYVNCDHKGEVGSSTVNLTGTPFFFSSDYNYFGSVGCGNLATIFSNEADPLGGCIQPKCGDGASESGCYNRISGNFTSNVVNMTAMYPPDKRCASAFIFSRLYFREDYPLPIGIHIETTHVPATLSWNSTYCGDAGCELGPGPISFNSEDSCGNVTFQYPFEIIHQHYPNGWFRVICNKTSNGRKMPFLNINGINLEILDFSFLYGNVVVNHSITYFNCRQNNNDGMSLNLTGTPFYYSDFDNVFWSSGCGNLVTVFDNEKGNLVGGCLQPSCKKSKETSSATGCPINIPQGLGSFSANMSGSQKRSCGFASLVKSDLYFDLTLESNDFDVNNWTYVPTSLQWSTPISGLCHLRQGLNTSCSSDREYCWQSLSSTHLCVCNKDFGIGGFSTFCEGENCGIYNWCHILCLNAPGNYCSTHYCPPEYEYNSTTFRCEPKKVISLLPTKNTRNLTITIIGCGTSIGTMFLLLGTWQMYKVFKRKKDTMLKQTYFKRNGGLLLQQHLSSNRSTVEKVKLFNSMEMEKATDYYNENRILGQGGQGTVYKGMLTDGSIVAIKKSKMVEGKNFDEKKVKQFINEVIILSQVNHRNVVKLLGCCLEAEVPLLVYEFIPNGTLYNLIHSQNEEFPLTWEMRLRIAIEIANAVFYLHSAASVPIYHRDIKSSNILLDDKYKAKVSDFGTSRSIALEQTHLTTRVQGTFGYMDPEYFRSSQFTEKSDVYSFGVVLVELLTGQKPIPTKQSEEVRGLVSLFLLSMQGNSLFDILDSRVVNDGPEKEIIEVAKLAKRCLNLNGKKRPTMKRVAMELELIKASKEDNVIEESGDEESETDDIIESWDDIASYSITESFEIDSETVPLNTSF</sequence>
<evidence type="ECO:0000256" key="10">
    <source>
        <dbReference type="ARBA" id="ARBA00023136"/>
    </source>
</evidence>
<dbReference type="Proteomes" id="UP000325315">
    <property type="component" value="Unassembled WGS sequence"/>
</dbReference>
<evidence type="ECO:0000256" key="6">
    <source>
        <dbReference type="ARBA" id="ARBA00022741"/>
    </source>
</evidence>
<keyword evidence="6" id="KW-0547">Nucleotide-binding</keyword>
<name>A0A5B6WER0_9ROSI</name>
<gene>
    <name evidence="15" type="ORF">EPI10_020738</name>
</gene>
<feature type="domain" description="Protein kinase" evidence="14">
    <location>
        <begin position="642"/>
        <end position="920"/>
    </location>
</feature>
<evidence type="ECO:0000256" key="5">
    <source>
        <dbReference type="ARBA" id="ARBA00022729"/>
    </source>
</evidence>
<dbReference type="PROSITE" id="PS50011">
    <property type="entry name" value="PROTEIN_KINASE_DOM"/>
    <property type="match status" value="1"/>
</dbReference>
<dbReference type="Gene3D" id="1.10.510.10">
    <property type="entry name" value="Transferase(Phosphotransferase) domain 1"/>
    <property type="match status" value="1"/>
</dbReference>
<dbReference type="FunFam" id="3.30.200.20:FF:000043">
    <property type="entry name" value="Wall-associated receptor kinase 2"/>
    <property type="match status" value="1"/>
</dbReference>
<comment type="subcellular location">
    <subcellularLocation>
        <location evidence="1">Membrane</location>
        <topology evidence="1">Single-pass type I membrane protein</topology>
    </subcellularLocation>
</comment>
<keyword evidence="2" id="KW-0723">Serine/threonine-protein kinase</keyword>
<comment type="caution">
    <text evidence="15">The sequence shown here is derived from an EMBL/GenBank/DDBJ whole genome shotgun (WGS) entry which is preliminary data.</text>
</comment>
<dbReference type="GO" id="GO:0007166">
    <property type="term" value="P:cell surface receptor signaling pathway"/>
    <property type="evidence" value="ECO:0007669"/>
    <property type="project" value="InterPro"/>
</dbReference>
<dbReference type="CDD" id="cd14066">
    <property type="entry name" value="STKc_IRAK"/>
    <property type="match status" value="1"/>
</dbReference>
<dbReference type="FunFam" id="1.10.510.10:FF:000084">
    <property type="entry name" value="Wall-associated receptor kinase 2"/>
    <property type="match status" value="1"/>
</dbReference>
<evidence type="ECO:0000313" key="16">
    <source>
        <dbReference type="Proteomes" id="UP000325315"/>
    </source>
</evidence>
<dbReference type="InterPro" id="IPR011009">
    <property type="entry name" value="Kinase-like_dom_sf"/>
</dbReference>
<keyword evidence="15" id="KW-0675">Receptor</keyword>
<dbReference type="PANTHER" id="PTHR27005">
    <property type="entry name" value="WALL-ASSOCIATED RECEPTOR KINASE-LIKE 21"/>
    <property type="match status" value="1"/>
</dbReference>
<evidence type="ECO:0000256" key="7">
    <source>
        <dbReference type="ARBA" id="ARBA00022777"/>
    </source>
</evidence>
<dbReference type="InterPro" id="IPR045274">
    <property type="entry name" value="WAK-like"/>
</dbReference>
<dbReference type="EMBL" id="SMMG02000003">
    <property type="protein sequence ID" value="KAA3480291.1"/>
    <property type="molecule type" value="Genomic_DNA"/>
</dbReference>
<evidence type="ECO:0000256" key="9">
    <source>
        <dbReference type="ARBA" id="ARBA00022989"/>
    </source>
</evidence>
<dbReference type="AlphaFoldDB" id="A0A5B6WER0"/>
<dbReference type="GO" id="GO:0005524">
    <property type="term" value="F:ATP binding"/>
    <property type="evidence" value="ECO:0007669"/>
    <property type="project" value="UniProtKB-KW"/>
</dbReference>
<evidence type="ECO:0000259" key="14">
    <source>
        <dbReference type="PROSITE" id="PS50011"/>
    </source>
</evidence>
<keyword evidence="3" id="KW-0808">Transferase</keyword>
<protein>
    <submittedName>
        <fullName evidence="15">Wall-associated receptor kinase-like 8</fullName>
    </submittedName>
</protein>
<evidence type="ECO:0000256" key="8">
    <source>
        <dbReference type="ARBA" id="ARBA00022840"/>
    </source>
</evidence>
<keyword evidence="8" id="KW-0067">ATP-binding</keyword>
<keyword evidence="4 13" id="KW-0812">Transmembrane</keyword>
<comment type="catalytic activity">
    <reaction evidence="12">
        <text>L-threonyl-[protein] + ATP = O-phospho-L-threonyl-[protein] + ADP + H(+)</text>
        <dbReference type="Rhea" id="RHEA:46608"/>
        <dbReference type="Rhea" id="RHEA-COMP:11060"/>
        <dbReference type="Rhea" id="RHEA-COMP:11605"/>
        <dbReference type="ChEBI" id="CHEBI:15378"/>
        <dbReference type="ChEBI" id="CHEBI:30013"/>
        <dbReference type="ChEBI" id="CHEBI:30616"/>
        <dbReference type="ChEBI" id="CHEBI:61977"/>
        <dbReference type="ChEBI" id="CHEBI:456216"/>
    </reaction>
</comment>
<evidence type="ECO:0000256" key="2">
    <source>
        <dbReference type="ARBA" id="ARBA00022527"/>
    </source>
</evidence>
<dbReference type="PANTHER" id="PTHR27005:SF432">
    <property type="entry name" value="WALL-ASSOCIATED RECEPTOR KINASE-LIKE 6"/>
    <property type="match status" value="1"/>
</dbReference>
<comment type="catalytic activity">
    <reaction evidence="11">
        <text>L-seryl-[protein] + ATP = O-phospho-L-seryl-[protein] + ADP + H(+)</text>
        <dbReference type="Rhea" id="RHEA:17989"/>
        <dbReference type="Rhea" id="RHEA-COMP:9863"/>
        <dbReference type="Rhea" id="RHEA-COMP:11604"/>
        <dbReference type="ChEBI" id="CHEBI:15378"/>
        <dbReference type="ChEBI" id="CHEBI:29999"/>
        <dbReference type="ChEBI" id="CHEBI:30616"/>
        <dbReference type="ChEBI" id="CHEBI:83421"/>
        <dbReference type="ChEBI" id="CHEBI:456216"/>
    </reaction>
</comment>
<feature type="transmembrane region" description="Helical" evidence="13">
    <location>
        <begin position="21"/>
        <end position="40"/>
    </location>
</feature>
<keyword evidence="10 13" id="KW-0472">Membrane</keyword>
<evidence type="ECO:0000256" key="12">
    <source>
        <dbReference type="ARBA" id="ARBA00047951"/>
    </source>
</evidence>
<dbReference type="InterPro" id="IPR000719">
    <property type="entry name" value="Prot_kinase_dom"/>
</dbReference>
<keyword evidence="9 13" id="KW-1133">Transmembrane helix</keyword>
<evidence type="ECO:0000313" key="15">
    <source>
        <dbReference type="EMBL" id="KAA3480291.1"/>
    </source>
</evidence>
<feature type="transmembrane region" description="Helical" evidence="13">
    <location>
        <begin position="565"/>
        <end position="586"/>
    </location>
</feature>
<keyword evidence="5" id="KW-0732">Signal</keyword>
<evidence type="ECO:0000256" key="4">
    <source>
        <dbReference type="ARBA" id="ARBA00022692"/>
    </source>
</evidence>
<dbReference type="GO" id="GO:0005886">
    <property type="term" value="C:plasma membrane"/>
    <property type="evidence" value="ECO:0007669"/>
    <property type="project" value="TreeGrafter"/>
</dbReference>
<dbReference type="PROSITE" id="PS00108">
    <property type="entry name" value="PROTEIN_KINASE_ST"/>
    <property type="match status" value="1"/>
</dbReference>
<proteinExistence type="predicted"/>
<organism evidence="15 16">
    <name type="scientific">Gossypium australe</name>
    <dbReference type="NCBI Taxonomy" id="47621"/>
    <lineage>
        <taxon>Eukaryota</taxon>
        <taxon>Viridiplantae</taxon>
        <taxon>Streptophyta</taxon>
        <taxon>Embryophyta</taxon>
        <taxon>Tracheophyta</taxon>
        <taxon>Spermatophyta</taxon>
        <taxon>Magnoliopsida</taxon>
        <taxon>eudicotyledons</taxon>
        <taxon>Gunneridae</taxon>
        <taxon>Pentapetalae</taxon>
        <taxon>rosids</taxon>
        <taxon>malvids</taxon>
        <taxon>Malvales</taxon>
        <taxon>Malvaceae</taxon>
        <taxon>Malvoideae</taxon>
        <taxon>Gossypium</taxon>
    </lineage>
</organism>
<keyword evidence="16" id="KW-1185">Reference proteome</keyword>
<evidence type="ECO:0000256" key="3">
    <source>
        <dbReference type="ARBA" id="ARBA00022679"/>
    </source>
</evidence>
<keyword evidence="7 15" id="KW-0418">Kinase</keyword>
<dbReference type="Pfam" id="PF00069">
    <property type="entry name" value="Pkinase"/>
    <property type="match status" value="1"/>
</dbReference>
<dbReference type="GO" id="GO:0004674">
    <property type="term" value="F:protein serine/threonine kinase activity"/>
    <property type="evidence" value="ECO:0007669"/>
    <property type="project" value="UniProtKB-KW"/>
</dbReference>
<dbReference type="SMART" id="SM00220">
    <property type="entry name" value="S_TKc"/>
    <property type="match status" value="1"/>
</dbReference>
<dbReference type="Gene3D" id="3.30.200.20">
    <property type="entry name" value="Phosphorylase Kinase, domain 1"/>
    <property type="match status" value="1"/>
</dbReference>
<dbReference type="SUPFAM" id="SSF56112">
    <property type="entry name" value="Protein kinase-like (PK-like)"/>
    <property type="match status" value="1"/>
</dbReference>
<evidence type="ECO:0000256" key="1">
    <source>
        <dbReference type="ARBA" id="ARBA00004479"/>
    </source>
</evidence>